<name>A0A937FVY8_9BACT</name>
<keyword evidence="4 7" id="KW-1133">Transmembrane helix</keyword>
<dbReference type="Pfam" id="PF01594">
    <property type="entry name" value="AI-2E_transport"/>
    <property type="match status" value="1"/>
</dbReference>
<feature type="transmembrane region" description="Helical" evidence="7">
    <location>
        <begin position="259"/>
        <end position="280"/>
    </location>
</feature>
<protein>
    <submittedName>
        <fullName evidence="8">AI-2E family transporter</fullName>
    </submittedName>
</protein>
<feature type="transmembrane region" description="Helical" evidence="7">
    <location>
        <begin position="56"/>
        <end position="81"/>
    </location>
</feature>
<keyword evidence="5 7" id="KW-0472">Membrane</keyword>
<reference evidence="8" key="1">
    <citation type="submission" date="2021-01" db="EMBL/GenBank/DDBJ databases">
        <title>Fulvivirga kasyanovii gen. nov., sp nov., a novel member of the phylum Bacteroidetes isolated from seawater in a mussel farm.</title>
        <authorList>
            <person name="Zhao L.-H."/>
            <person name="Wang Z.-J."/>
        </authorList>
    </citation>
    <scope>NUCLEOTIDE SEQUENCE</scope>
    <source>
        <strain evidence="8">29W222</strain>
    </source>
</reference>
<dbReference type="AlphaFoldDB" id="A0A937FVY8"/>
<evidence type="ECO:0000256" key="6">
    <source>
        <dbReference type="SAM" id="MobiDB-lite"/>
    </source>
</evidence>
<evidence type="ECO:0000313" key="9">
    <source>
        <dbReference type="Proteomes" id="UP000614216"/>
    </source>
</evidence>
<comment type="subcellular location">
    <subcellularLocation>
        <location evidence="1">Membrane</location>
        <topology evidence="1">Multi-pass membrane protein</topology>
    </subcellularLocation>
</comment>
<feature type="transmembrane region" description="Helical" evidence="7">
    <location>
        <begin position="300"/>
        <end position="327"/>
    </location>
</feature>
<evidence type="ECO:0000256" key="4">
    <source>
        <dbReference type="ARBA" id="ARBA00022989"/>
    </source>
</evidence>
<sequence>MKKDIKKIKNILSVLLAFLLVYLLSVLSSLLIPLALALFIAILLQPALSWFESKRWPFALSLTVVSVSSLGALWLLGMLFYRTGVNIVKQKAYLLQQIHIKLDEVLIWINDLPGIEIQSKDLIDIISGVMSYDWLIKSSGQFAGILGDFTGTFFMTALYLIGFLGGILKYEQYIHYLEEGTGDNDQSMLEGFEQVKSSIVTYMKVKFFVSFLTGLGYFIICWSFGVKFSFFWGFLAFLLNFIPTVGSIIATIPPLLFGLIQFSSIGTVGILVVLLMTVQTVMGNVVEPKMTGSSLSLNTIVVILGLVFWGYLWGITGMILSVPLLVLTKVILSQLPDAQLLVRLMGSQSEKPSPNTNASPMATTNSSE</sequence>
<evidence type="ECO:0000256" key="3">
    <source>
        <dbReference type="ARBA" id="ARBA00022692"/>
    </source>
</evidence>
<feature type="transmembrane region" description="Helical" evidence="7">
    <location>
        <begin position="12"/>
        <end position="44"/>
    </location>
</feature>
<evidence type="ECO:0000313" key="8">
    <source>
        <dbReference type="EMBL" id="MBL6445493.1"/>
    </source>
</evidence>
<proteinExistence type="inferred from homology"/>
<comment type="caution">
    <text evidence="8">The sequence shown here is derived from an EMBL/GenBank/DDBJ whole genome shotgun (WGS) entry which is preliminary data.</text>
</comment>
<keyword evidence="3 7" id="KW-0812">Transmembrane</keyword>
<comment type="similarity">
    <text evidence="2">Belongs to the autoinducer-2 exporter (AI-2E) (TC 2.A.86) family.</text>
</comment>
<keyword evidence="9" id="KW-1185">Reference proteome</keyword>
<evidence type="ECO:0000256" key="7">
    <source>
        <dbReference type="SAM" id="Phobius"/>
    </source>
</evidence>
<evidence type="ECO:0000256" key="2">
    <source>
        <dbReference type="ARBA" id="ARBA00009773"/>
    </source>
</evidence>
<feature type="transmembrane region" description="Helical" evidence="7">
    <location>
        <begin position="205"/>
        <end position="225"/>
    </location>
</feature>
<dbReference type="GO" id="GO:0055085">
    <property type="term" value="P:transmembrane transport"/>
    <property type="evidence" value="ECO:0007669"/>
    <property type="project" value="TreeGrafter"/>
</dbReference>
<dbReference type="EMBL" id="JAEUGD010000014">
    <property type="protein sequence ID" value="MBL6445493.1"/>
    <property type="molecule type" value="Genomic_DNA"/>
</dbReference>
<evidence type="ECO:0000256" key="1">
    <source>
        <dbReference type="ARBA" id="ARBA00004141"/>
    </source>
</evidence>
<evidence type="ECO:0000256" key="5">
    <source>
        <dbReference type="ARBA" id="ARBA00023136"/>
    </source>
</evidence>
<organism evidence="8 9">
    <name type="scientific">Fulvivirga marina</name>
    <dbReference type="NCBI Taxonomy" id="2494733"/>
    <lineage>
        <taxon>Bacteria</taxon>
        <taxon>Pseudomonadati</taxon>
        <taxon>Bacteroidota</taxon>
        <taxon>Cytophagia</taxon>
        <taxon>Cytophagales</taxon>
        <taxon>Fulvivirgaceae</taxon>
        <taxon>Fulvivirga</taxon>
    </lineage>
</organism>
<dbReference type="InterPro" id="IPR002549">
    <property type="entry name" value="AI-2E-like"/>
</dbReference>
<feature type="region of interest" description="Disordered" evidence="6">
    <location>
        <begin position="347"/>
        <end position="368"/>
    </location>
</feature>
<dbReference type="RefSeq" id="WP_202855034.1">
    <property type="nucleotide sequence ID" value="NZ_JAEUGD010000014.1"/>
</dbReference>
<dbReference type="GO" id="GO:0016020">
    <property type="term" value="C:membrane"/>
    <property type="evidence" value="ECO:0007669"/>
    <property type="project" value="UniProtKB-SubCell"/>
</dbReference>
<gene>
    <name evidence="8" type="ORF">JMN32_04190</name>
</gene>
<dbReference type="PANTHER" id="PTHR21716:SF64">
    <property type="entry name" value="AI-2 TRANSPORT PROTEIN TQSA"/>
    <property type="match status" value="1"/>
</dbReference>
<feature type="transmembrane region" description="Helical" evidence="7">
    <location>
        <begin position="231"/>
        <end position="252"/>
    </location>
</feature>
<dbReference type="PANTHER" id="PTHR21716">
    <property type="entry name" value="TRANSMEMBRANE PROTEIN"/>
    <property type="match status" value="1"/>
</dbReference>
<dbReference type="Proteomes" id="UP000614216">
    <property type="component" value="Unassembled WGS sequence"/>
</dbReference>
<accession>A0A937FVY8</accession>